<evidence type="ECO:0000313" key="4">
    <source>
        <dbReference type="EMBL" id="PZF77250.1"/>
    </source>
</evidence>
<name>A0A2W2AX99_9HYPH</name>
<organism evidence="4 5">
    <name type="scientific">Aestuariivirga litoralis</name>
    <dbReference type="NCBI Taxonomy" id="2650924"/>
    <lineage>
        <taxon>Bacteria</taxon>
        <taxon>Pseudomonadati</taxon>
        <taxon>Pseudomonadota</taxon>
        <taxon>Alphaproteobacteria</taxon>
        <taxon>Hyphomicrobiales</taxon>
        <taxon>Aestuariivirgaceae</taxon>
        <taxon>Aestuariivirga</taxon>
    </lineage>
</organism>
<dbReference type="Pfam" id="PF00795">
    <property type="entry name" value="CN_hydrolase"/>
    <property type="match status" value="1"/>
</dbReference>
<dbReference type="PANTHER" id="PTHR23088">
    <property type="entry name" value="NITRILASE-RELATED"/>
    <property type="match status" value="1"/>
</dbReference>
<dbReference type="InterPro" id="IPR003010">
    <property type="entry name" value="C-N_Hydrolase"/>
</dbReference>
<evidence type="ECO:0000256" key="1">
    <source>
        <dbReference type="ARBA" id="ARBA00010613"/>
    </source>
</evidence>
<accession>A0A2W2AX99</accession>
<proteinExistence type="inferred from homology"/>
<evidence type="ECO:0000313" key="5">
    <source>
        <dbReference type="Proteomes" id="UP000248795"/>
    </source>
</evidence>
<comment type="similarity">
    <text evidence="1">Belongs to the carbon-nitrogen hydrolase superfamily. NIT1/NIT2 family.</text>
</comment>
<dbReference type="PROSITE" id="PS01227">
    <property type="entry name" value="UPF0012"/>
    <property type="match status" value="1"/>
</dbReference>
<dbReference type="PANTHER" id="PTHR23088:SF27">
    <property type="entry name" value="DEAMINATED GLUTATHIONE AMIDASE"/>
    <property type="match status" value="1"/>
</dbReference>
<reference evidence="5" key="1">
    <citation type="submission" date="2018-06" db="EMBL/GenBank/DDBJ databases">
        <title>Aestuariibacter litoralis strain KCTC 52945T.</title>
        <authorList>
            <person name="Li X."/>
            <person name="Salam N."/>
            <person name="Li J.-L."/>
            <person name="Chen Y.-M."/>
            <person name="Yang Z.-W."/>
            <person name="Zhang L.-Y."/>
            <person name="Han M.-X."/>
            <person name="Xiao M."/>
            <person name="Li W.-J."/>
        </authorList>
    </citation>
    <scope>NUCLEOTIDE SEQUENCE [LARGE SCALE GENOMIC DNA]</scope>
    <source>
        <strain evidence="5">KCTC 52945</strain>
    </source>
</reference>
<dbReference type="Proteomes" id="UP000248795">
    <property type="component" value="Unassembled WGS sequence"/>
</dbReference>
<dbReference type="SUPFAM" id="SSF56317">
    <property type="entry name" value="Carbon-nitrogen hydrolase"/>
    <property type="match status" value="1"/>
</dbReference>
<dbReference type="RefSeq" id="WP_111197563.1">
    <property type="nucleotide sequence ID" value="NZ_QKVK01000003.1"/>
</dbReference>
<comment type="caution">
    <text evidence="4">The sequence shown here is derived from an EMBL/GenBank/DDBJ whole genome shotgun (WGS) entry which is preliminary data.</text>
</comment>
<dbReference type="PROSITE" id="PS50263">
    <property type="entry name" value="CN_HYDROLASE"/>
    <property type="match status" value="1"/>
</dbReference>
<evidence type="ECO:0000259" key="3">
    <source>
        <dbReference type="PROSITE" id="PS50263"/>
    </source>
</evidence>
<dbReference type="AlphaFoldDB" id="A0A2W2AX99"/>
<evidence type="ECO:0000256" key="2">
    <source>
        <dbReference type="ARBA" id="ARBA00022801"/>
    </source>
</evidence>
<gene>
    <name evidence="4" type="ORF">DK847_07945</name>
</gene>
<dbReference type="InterPro" id="IPR001110">
    <property type="entry name" value="UPF0012_CS"/>
</dbReference>
<dbReference type="GO" id="GO:0016811">
    <property type="term" value="F:hydrolase activity, acting on carbon-nitrogen (but not peptide) bonds, in linear amides"/>
    <property type="evidence" value="ECO:0007669"/>
    <property type="project" value="InterPro"/>
</dbReference>
<dbReference type="Gene3D" id="3.60.110.10">
    <property type="entry name" value="Carbon-nitrogen hydrolase"/>
    <property type="match status" value="1"/>
</dbReference>
<keyword evidence="5" id="KW-1185">Reference proteome</keyword>
<feature type="domain" description="CN hydrolase" evidence="3">
    <location>
        <begin position="3"/>
        <end position="250"/>
    </location>
</feature>
<dbReference type="EMBL" id="QKVK01000003">
    <property type="protein sequence ID" value="PZF77250.1"/>
    <property type="molecule type" value="Genomic_DNA"/>
</dbReference>
<protein>
    <submittedName>
        <fullName evidence="4">Carbon-nitrogen hydrolase family protein</fullName>
    </submittedName>
</protein>
<dbReference type="InterPro" id="IPR045254">
    <property type="entry name" value="Nit1/2_C-N_Hydrolase"/>
</dbReference>
<dbReference type="InterPro" id="IPR036526">
    <property type="entry name" value="C-N_Hydrolase_sf"/>
</dbReference>
<keyword evidence="2 4" id="KW-0378">Hydrolase</keyword>
<sequence>MSFIAACVQSTATPDIQNDIRVLTGFIREAASKGARFIATPEYCAGLDTKGGKLYPVAFVEAEHPVLPAMQALAKDLKVWLLIGSIGVKAPDGKIFNRSFMLSPSGAIAARYDKIHLFDIDLGEGRVYHESATIEAGQSAVIAPCAEGMIGLSICYDIRFPHLYRAYAQGGAELIAAPAAFTRVTGAAHWHVLQRARAIENGAYVVAPGQCGTLSGGADCYGHSLIVDPWGRVLADGGTEPGVVTAEIDLALVAETRGRIPSLTHDRRFSPACLATPEAS</sequence>
<dbReference type="CDD" id="cd07572">
    <property type="entry name" value="nit"/>
    <property type="match status" value="1"/>
</dbReference>